<dbReference type="AlphaFoldDB" id="A0A317X5W9"/>
<dbReference type="OrthoDB" id="5135333at2759"/>
<dbReference type="InterPro" id="IPR010730">
    <property type="entry name" value="HET"/>
</dbReference>
<dbReference type="STRING" id="1450535.A0A317X5W9"/>
<reference evidence="2 3" key="1">
    <citation type="submission" date="2016-12" db="EMBL/GenBank/DDBJ databases">
        <title>The genomes of Aspergillus section Nigri reveals drivers in fungal speciation.</title>
        <authorList>
            <consortium name="DOE Joint Genome Institute"/>
            <person name="Vesth T.C."/>
            <person name="Nybo J."/>
            <person name="Theobald S."/>
            <person name="Brandl J."/>
            <person name="Frisvad J.C."/>
            <person name="Nielsen K.F."/>
            <person name="Lyhne E.K."/>
            <person name="Kogle M.E."/>
            <person name="Kuo A."/>
            <person name="Riley R."/>
            <person name="Clum A."/>
            <person name="Nolan M."/>
            <person name="Lipzen A."/>
            <person name="Salamov A."/>
            <person name="Henrissat B."/>
            <person name="Wiebenga A."/>
            <person name="De Vries R.P."/>
            <person name="Grigoriev I.V."/>
            <person name="Mortensen U.H."/>
            <person name="Andersen M.R."/>
            <person name="Baker S.E."/>
        </authorList>
    </citation>
    <scope>NUCLEOTIDE SEQUENCE [LARGE SCALE GENOMIC DNA]</scope>
    <source>
        <strain evidence="2 3">CBS 115572</strain>
    </source>
</reference>
<accession>A0A317X5W9</accession>
<evidence type="ECO:0000259" key="1">
    <source>
        <dbReference type="Pfam" id="PF06985"/>
    </source>
</evidence>
<dbReference type="PANTHER" id="PTHR33112:SF12">
    <property type="entry name" value="HETEROKARYON INCOMPATIBILITY DOMAIN-CONTAINING PROTEIN"/>
    <property type="match status" value="1"/>
</dbReference>
<dbReference type="GeneID" id="37119143"/>
<proteinExistence type="predicted"/>
<evidence type="ECO:0000313" key="2">
    <source>
        <dbReference type="EMBL" id="PWY94004.1"/>
    </source>
</evidence>
<dbReference type="Proteomes" id="UP000246702">
    <property type="component" value="Unassembled WGS sequence"/>
</dbReference>
<dbReference type="RefSeq" id="XP_025470765.1">
    <property type="nucleotide sequence ID" value="XM_025617000.1"/>
</dbReference>
<protein>
    <recommendedName>
        <fullName evidence="1">Heterokaryon incompatibility domain-containing protein</fullName>
    </recommendedName>
</protein>
<dbReference type="EMBL" id="MSFK01000005">
    <property type="protein sequence ID" value="PWY94004.1"/>
    <property type="molecule type" value="Genomic_DNA"/>
</dbReference>
<comment type="caution">
    <text evidence="2">The sequence shown here is derived from an EMBL/GenBank/DDBJ whole genome shotgun (WGS) entry which is preliminary data.</text>
</comment>
<dbReference type="Pfam" id="PF06985">
    <property type="entry name" value="HET"/>
    <property type="match status" value="1"/>
</dbReference>
<name>A0A317X5W9_9EURO</name>
<keyword evidence="3" id="KW-1185">Reference proteome</keyword>
<feature type="domain" description="Heterokaryon incompatibility" evidence="1">
    <location>
        <begin position="95"/>
        <end position="240"/>
    </location>
</feature>
<sequence>MTTDHGIDILDDAGQLGRLELHNPESAKERPAVPYQIDVPLVRSCIKDCRKNHRDCVQRHASPRTESARIETWLVDTQNKCLAKHTISGGYGVSYVALSYVWGHTAMLQTVHSNLTELQTPGALDSGEHLVAPVIQDAMVLARALGYQYLLVDALCIVQDVAEKGQLLEVMDLIYMIADLTIFAMAGEDANFRLPGVLPGTRVQQPVAMIDGNMLNAALPEWTDEQQMSCHFTRGWTYEEMILSPRRLFISPYQAYFRCNTSQYSEKPPVHTTLGNDIGLSELHVRRMLNYERFVEAYTSRILAYDSDILNAFSGIIQFLSATYLVEFYTAMPTGDDTFRALFWTSTSTCPSRRSRARGLSAKSDIYLPSLSWTGWKGAVKYPELGPAEFLRPACGLLLSATLLAKCAGDTELRKTVQTLKDESIEAGYCGRGCCVSLGDDDTLGNTQLEASDGSGPSTSNGRNDIRKYGAPALKFDRAMPLAVLQVRVSMVMACKFRFGKIELRSIPSKYLENVKWLPLYDASNAKCGGLYSTNAIRFDRLQNHRLIALSLHRPFRYFATGGFYDTFFEIEEPAMRCKCLLHIMLVEQIGSRAERIDIGCMLPKAWANASPTLETINLA</sequence>
<evidence type="ECO:0000313" key="3">
    <source>
        <dbReference type="Proteomes" id="UP000246702"/>
    </source>
</evidence>
<dbReference type="PANTHER" id="PTHR33112">
    <property type="entry name" value="DOMAIN PROTEIN, PUTATIVE-RELATED"/>
    <property type="match status" value="1"/>
</dbReference>
<gene>
    <name evidence="2" type="ORF">BO94DRAFT_621467</name>
</gene>
<organism evidence="2 3">
    <name type="scientific">Aspergillus sclerotioniger CBS 115572</name>
    <dbReference type="NCBI Taxonomy" id="1450535"/>
    <lineage>
        <taxon>Eukaryota</taxon>
        <taxon>Fungi</taxon>
        <taxon>Dikarya</taxon>
        <taxon>Ascomycota</taxon>
        <taxon>Pezizomycotina</taxon>
        <taxon>Eurotiomycetes</taxon>
        <taxon>Eurotiomycetidae</taxon>
        <taxon>Eurotiales</taxon>
        <taxon>Aspergillaceae</taxon>
        <taxon>Aspergillus</taxon>
        <taxon>Aspergillus subgen. Circumdati</taxon>
    </lineage>
</organism>